<dbReference type="PROSITE" id="PS51257">
    <property type="entry name" value="PROKAR_LIPOPROTEIN"/>
    <property type="match status" value="1"/>
</dbReference>
<dbReference type="InterPro" id="IPR014941">
    <property type="entry name" value="FimB/Mfa2/Mfa3"/>
</dbReference>
<reference evidence="8 9" key="1">
    <citation type="submission" date="2015-09" db="EMBL/GenBank/DDBJ databases">
        <authorList>
            <consortium name="Pathogen Informatics"/>
        </authorList>
    </citation>
    <scope>NUCLEOTIDE SEQUENCE [LARGE SCALE GENOMIC DNA]</scope>
    <source>
        <strain evidence="8 9">2789STDY5834945</strain>
    </source>
</reference>
<proteinExistence type="inferred from homology"/>
<dbReference type="Pfam" id="PF08842">
    <property type="entry name" value="Mfa2"/>
    <property type="match status" value="1"/>
</dbReference>
<protein>
    <submittedName>
        <fullName evidence="8">Putative lipoprotein</fullName>
    </submittedName>
</protein>
<evidence type="ECO:0000256" key="7">
    <source>
        <dbReference type="ARBA" id="ARBA00023288"/>
    </source>
</evidence>
<dbReference type="RefSeq" id="WP_081030307.1">
    <property type="nucleotide sequence ID" value="NZ_CZBI01000001.1"/>
</dbReference>
<dbReference type="Proteomes" id="UP000095541">
    <property type="component" value="Unassembled WGS sequence"/>
</dbReference>
<keyword evidence="3" id="KW-0732">Signal</keyword>
<dbReference type="GO" id="GO:0009279">
    <property type="term" value="C:cell outer membrane"/>
    <property type="evidence" value="ECO:0007669"/>
    <property type="project" value="UniProtKB-SubCell"/>
</dbReference>
<keyword evidence="4" id="KW-0472">Membrane</keyword>
<dbReference type="AlphaFoldDB" id="A0A174MWL6"/>
<evidence type="ECO:0000256" key="1">
    <source>
        <dbReference type="ARBA" id="ARBA00004442"/>
    </source>
</evidence>
<evidence type="ECO:0000256" key="2">
    <source>
        <dbReference type="ARBA" id="ARBA00007248"/>
    </source>
</evidence>
<evidence type="ECO:0000256" key="3">
    <source>
        <dbReference type="ARBA" id="ARBA00022729"/>
    </source>
</evidence>
<keyword evidence="5" id="KW-0564">Palmitate</keyword>
<evidence type="ECO:0000256" key="6">
    <source>
        <dbReference type="ARBA" id="ARBA00023237"/>
    </source>
</evidence>
<sequence>MKYTLKHILSAIALISCVSSCIKEDRSECNPGVLLKYDYSLNTEHVNLFGAEVNKVTVYIFDEKGLYCGCHSEEGPQLTNDYQMLLPLPIGRYTVVTWGGDLTSYRLGESDNAESVFHEQLKEGVTRIEDFTLIAERKNGQALGALTDLYHGITDVTSTYQAQTLHTVSLTKDTKRVYVTVKDASIGKSKTDALTAAPYEIYCTGTNGRYRADNNFSSQCAEVKYTPYNIRLETGTMYATLNTLRPTLDRELRITIKDTTGKSVFDKDLVNFMKEIGNFKNQEDFDREDEYEIVVRMDKDIAVSVTINGWEAIDILPDL</sequence>
<evidence type="ECO:0000256" key="5">
    <source>
        <dbReference type="ARBA" id="ARBA00023139"/>
    </source>
</evidence>
<evidence type="ECO:0000256" key="4">
    <source>
        <dbReference type="ARBA" id="ARBA00023136"/>
    </source>
</evidence>
<dbReference type="Gene3D" id="2.60.40.2100">
    <property type="match status" value="1"/>
</dbReference>
<dbReference type="EMBL" id="CZBI01000001">
    <property type="protein sequence ID" value="CUP40842.1"/>
    <property type="molecule type" value="Genomic_DNA"/>
</dbReference>
<comment type="subcellular location">
    <subcellularLocation>
        <location evidence="1">Cell outer membrane</location>
    </subcellularLocation>
</comment>
<accession>A0A174MWL6</accession>
<evidence type="ECO:0000313" key="9">
    <source>
        <dbReference type="Proteomes" id="UP000095541"/>
    </source>
</evidence>
<organism evidence="8 9">
    <name type="scientific">Bacteroides thetaiotaomicron</name>
    <dbReference type="NCBI Taxonomy" id="818"/>
    <lineage>
        <taxon>Bacteria</taxon>
        <taxon>Pseudomonadati</taxon>
        <taxon>Bacteroidota</taxon>
        <taxon>Bacteroidia</taxon>
        <taxon>Bacteroidales</taxon>
        <taxon>Bacteroidaceae</taxon>
        <taxon>Bacteroides</taxon>
    </lineage>
</organism>
<comment type="similarity">
    <text evidence="2">Belongs to the bacteroidetes fimbrillin superfamily. FimB/Mfa2 family.</text>
</comment>
<keyword evidence="6" id="KW-0998">Cell outer membrane</keyword>
<gene>
    <name evidence="8" type="ORF">ERS852557_00492</name>
</gene>
<dbReference type="Gene3D" id="2.60.40.2090">
    <property type="match status" value="1"/>
</dbReference>
<keyword evidence="7 8" id="KW-0449">Lipoprotein</keyword>
<evidence type="ECO:0000313" key="8">
    <source>
        <dbReference type="EMBL" id="CUP40842.1"/>
    </source>
</evidence>
<name>A0A174MWL6_BACT4</name>